<dbReference type="Proteomes" id="UP001597052">
    <property type="component" value="Unassembled WGS sequence"/>
</dbReference>
<proteinExistence type="predicted"/>
<organism evidence="2 3">
    <name type="scientific">Halohasta litorea</name>
    <dbReference type="NCBI Taxonomy" id="869891"/>
    <lineage>
        <taxon>Archaea</taxon>
        <taxon>Methanobacteriati</taxon>
        <taxon>Methanobacteriota</taxon>
        <taxon>Stenosarchaea group</taxon>
        <taxon>Halobacteria</taxon>
        <taxon>Halobacteriales</taxon>
        <taxon>Haloferacaceae</taxon>
        <taxon>Halohasta</taxon>
    </lineage>
</organism>
<reference evidence="2 3" key="1">
    <citation type="journal article" date="2019" name="Int. J. Syst. Evol. Microbiol.">
        <title>The Global Catalogue of Microorganisms (GCM) 10K type strain sequencing project: providing services to taxonomists for standard genome sequencing and annotation.</title>
        <authorList>
            <consortium name="The Broad Institute Genomics Platform"/>
            <consortium name="The Broad Institute Genome Sequencing Center for Infectious Disease"/>
            <person name="Wu L."/>
            <person name="Ma J."/>
        </authorList>
    </citation>
    <scope>NUCLEOTIDE SEQUENCE [LARGE SCALE GENOMIC DNA]</scope>
    <source>
        <strain evidence="2 3">CGMCC 1.10593</strain>
    </source>
</reference>
<dbReference type="AlphaFoldDB" id="A0ABD6D8I1"/>
<dbReference type="PIRSF" id="PIRSF030471">
    <property type="entry name" value="STR_Vng0742h_prd"/>
    <property type="match status" value="1"/>
</dbReference>
<dbReference type="InterPro" id="IPR016954">
    <property type="entry name" value="Uncharacterised_Vng0742h"/>
</dbReference>
<evidence type="ECO:0000313" key="3">
    <source>
        <dbReference type="Proteomes" id="UP001597052"/>
    </source>
</evidence>
<sequence>MTDSLRSFFDEIEAPDRNLVVLNRDSPDPVRNLLDSLLAGQPVSVSDVDTESAAADRNIVALVEDGEVLARSTLDELLESVLLINSDLYKTGAIDLGDVVLPDVLRGLDEVPFRLRGYPASNKEKLLLIIISRVIERIAAETGEGILRSSFQRLSRLNDEKGTYEVYETLSKGGVDVHLYGVGDATPAESLPVTVHTGTSYPYRRSWFVVFQPPEGSNPADHAALLALEDEPNVWDGFWTFRPELVDRIERYIADYV</sequence>
<evidence type="ECO:0000259" key="1">
    <source>
        <dbReference type="Pfam" id="PF10069"/>
    </source>
</evidence>
<dbReference type="EMBL" id="JBHUDM010000003">
    <property type="protein sequence ID" value="MFD1642591.1"/>
    <property type="molecule type" value="Genomic_DNA"/>
</dbReference>
<protein>
    <submittedName>
        <fullName evidence="2">DICT sensory domain-containing protein</fullName>
    </submittedName>
</protein>
<keyword evidence="3" id="KW-1185">Reference proteome</keyword>
<name>A0ABD6D8I1_9EURY</name>
<dbReference type="RefSeq" id="WP_256395990.1">
    <property type="nucleotide sequence ID" value="NZ_JANHDJ010000003.1"/>
</dbReference>
<comment type="caution">
    <text evidence="2">The sequence shown here is derived from an EMBL/GenBank/DDBJ whole genome shotgun (WGS) entry which is preliminary data.</text>
</comment>
<accession>A0ABD6D8I1</accession>
<evidence type="ECO:0000313" key="2">
    <source>
        <dbReference type="EMBL" id="MFD1642591.1"/>
    </source>
</evidence>
<dbReference type="Pfam" id="PF10069">
    <property type="entry name" value="DICT"/>
    <property type="match status" value="1"/>
</dbReference>
<gene>
    <name evidence="2" type="ORF">ACFSBW_11980</name>
</gene>
<feature type="domain" description="DICT" evidence="1">
    <location>
        <begin position="123"/>
        <end position="215"/>
    </location>
</feature>
<dbReference type="InterPro" id="IPR019278">
    <property type="entry name" value="DICT_dom"/>
</dbReference>